<organism evidence="1 2">
    <name type="scientific">Serinibacter arcticus</name>
    <dbReference type="NCBI Taxonomy" id="1655435"/>
    <lineage>
        <taxon>Bacteria</taxon>
        <taxon>Bacillati</taxon>
        <taxon>Actinomycetota</taxon>
        <taxon>Actinomycetes</taxon>
        <taxon>Micrococcales</taxon>
        <taxon>Beutenbergiaceae</taxon>
        <taxon>Serinibacter</taxon>
    </lineage>
</organism>
<dbReference type="EMBL" id="RHPJ01000002">
    <property type="protein sequence ID" value="TGO05667.1"/>
    <property type="molecule type" value="Genomic_DNA"/>
</dbReference>
<reference evidence="1 2" key="1">
    <citation type="submission" date="2018-11" db="EMBL/GenBank/DDBJ databases">
        <title>Complete genome sequencing of the Actinobacteria Serinibacter sp. K3-2.</title>
        <authorList>
            <person name="Rakitin A.L."/>
            <person name="Beletsky A.V."/>
            <person name="Mardanov A.V."/>
            <person name="Ravin N.V."/>
            <person name="Gromova A.S."/>
            <person name="Filippova S.N."/>
            <person name="Gal'Chenko V.F."/>
        </authorList>
    </citation>
    <scope>NUCLEOTIDE SEQUENCE [LARGE SCALE GENOMIC DNA]</scope>
    <source>
        <strain evidence="1 2">K3-2</strain>
    </source>
</reference>
<accession>A0A4Z1E7L9</accession>
<evidence type="ECO:0000313" key="1">
    <source>
        <dbReference type="EMBL" id="TGO05667.1"/>
    </source>
</evidence>
<proteinExistence type="predicted"/>
<dbReference type="AlphaFoldDB" id="A0A4Z1E7L9"/>
<protein>
    <submittedName>
        <fullName evidence="1">Uncharacterized protein</fullName>
    </submittedName>
</protein>
<name>A0A4Z1E7L9_9MICO</name>
<sequence>MDTVIIETPAARATSFIVTTAVAYGIRWSVVWSSVGR</sequence>
<gene>
    <name evidence="1" type="ORF">SERN_1671</name>
</gene>
<evidence type="ECO:0000313" key="2">
    <source>
        <dbReference type="Proteomes" id="UP000297318"/>
    </source>
</evidence>
<dbReference type="Proteomes" id="UP000297318">
    <property type="component" value="Unassembled WGS sequence"/>
</dbReference>
<keyword evidence="2" id="KW-1185">Reference proteome</keyword>
<comment type="caution">
    <text evidence="1">The sequence shown here is derived from an EMBL/GenBank/DDBJ whole genome shotgun (WGS) entry which is preliminary data.</text>
</comment>